<protein>
    <submittedName>
        <fullName evidence="1">Uncharacterized protein</fullName>
    </submittedName>
</protein>
<evidence type="ECO:0000313" key="1">
    <source>
        <dbReference type="EMBL" id="ACY12764.1"/>
    </source>
</evidence>
<dbReference type="HOGENOM" id="CLU_2807932_0_0_7"/>
<dbReference type="Proteomes" id="UP000001880">
    <property type="component" value="Chromosome"/>
</dbReference>
<dbReference type="EMBL" id="CP001804">
    <property type="protein sequence ID" value="ACY12764.1"/>
    <property type="molecule type" value="Genomic_DNA"/>
</dbReference>
<accession>D0LGL8</accession>
<evidence type="ECO:0000313" key="2">
    <source>
        <dbReference type="Proteomes" id="UP000001880"/>
    </source>
</evidence>
<dbReference type="RefSeq" id="WP_012825391.1">
    <property type="nucleotide sequence ID" value="NC_013440.1"/>
</dbReference>
<organism evidence="1 2">
    <name type="scientific">Haliangium ochraceum (strain DSM 14365 / JCM 11303 / SMP-2)</name>
    <dbReference type="NCBI Taxonomy" id="502025"/>
    <lineage>
        <taxon>Bacteria</taxon>
        <taxon>Pseudomonadati</taxon>
        <taxon>Myxococcota</taxon>
        <taxon>Polyangia</taxon>
        <taxon>Haliangiales</taxon>
        <taxon>Kofleriaceae</taxon>
        <taxon>Haliangium</taxon>
    </lineage>
</organism>
<sequence>MSSAVGRVSFTEDRAFNGVKVFSATMVSDREQLGDKITNWIQSNDHCEVREIVVTQSSDEAFHCIAITVFYWEK</sequence>
<name>D0LGL8_HALO1</name>
<dbReference type="AlphaFoldDB" id="D0LGL8"/>
<proteinExistence type="predicted"/>
<dbReference type="KEGG" id="hoh:Hoch_0123"/>
<keyword evidence="2" id="KW-1185">Reference proteome</keyword>
<dbReference type="STRING" id="502025.Hoch_0123"/>
<gene>
    <name evidence="1" type="ordered locus">Hoch_0123</name>
</gene>
<dbReference type="OrthoDB" id="5520394at2"/>
<reference evidence="1 2" key="1">
    <citation type="journal article" date="2010" name="Stand. Genomic Sci.">
        <title>Complete genome sequence of Haliangium ochraceum type strain (SMP-2).</title>
        <authorList>
            <consortium name="US DOE Joint Genome Institute (JGI-PGF)"/>
            <person name="Ivanova N."/>
            <person name="Daum C."/>
            <person name="Lang E."/>
            <person name="Abt B."/>
            <person name="Kopitz M."/>
            <person name="Saunders E."/>
            <person name="Lapidus A."/>
            <person name="Lucas S."/>
            <person name="Glavina Del Rio T."/>
            <person name="Nolan M."/>
            <person name="Tice H."/>
            <person name="Copeland A."/>
            <person name="Cheng J.F."/>
            <person name="Chen F."/>
            <person name="Bruce D."/>
            <person name="Goodwin L."/>
            <person name="Pitluck S."/>
            <person name="Mavromatis K."/>
            <person name="Pati A."/>
            <person name="Mikhailova N."/>
            <person name="Chen A."/>
            <person name="Palaniappan K."/>
            <person name="Land M."/>
            <person name="Hauser L."/>
            <person name="Chang Y.J."/>
            <person name="Jeffries C.D."/>
            <person name="Detter J.C."/>
            <person name="Brettin T."/>
            <person name="Rohde M."/>
            <person name="Goker M."/>
            <person name="Bristow J."/>
            <person name="Markowitz V."/>
            <person name="Eisen J.A."/>
            <person name="Hugenholtz P."/>
            <person name="Kyrpides N.C."/>
            <person name="Klenk H.P."/>
        </authorList>
    </citation>
    <scope>NUCLEOTIDE SEQUENCE [LARGE SCALE GENOMIC DNA]</scope>
    <source>
        <strain evidence="2">DSM 14365 / CIP 107738 / JCM 11303 / AJ 13395 / SMP-2</strain>
    </source>
</reference>